<gene>
    <name evidence="10" type="primary">fluC</name>
    <name evidence="10" type="synonym">crcB</name>
    <name evidence="11" type="ORF">IV87_GL000488</name>
    <name evidence="12" type="ORF">SAMN04487973_11446</name>
</gene>
<comment type="subcellular location">
    <subcellularLocation>
        <location evidence="1 10">Cell membrane</location>
        <topology evidence="1 10">Multi-pass membrane protein</topology>
    </subcellularLocation>
</comment>
<evidence type="ECO:0000256" key="7">
    <source>
        <dbReference type="ARBA" id="ARBA00035120"/>
    </source>
</evidence>
<dbReference type="RefSeq" id="WP_057806783.1">
    <property type="nucleotide sequence ID" value="NZ_BJYP01000029.1"/>
</dbReference>
<feature type="transmembrane region" description="Helical" evidence="10">
    <location>
        <begin position="32"/>
        <end position="55"/>
    </location>
</feature>
<dbReference type="EMBL" id="FOGK01000014">
    <property type="protein sequence ID" value="SER73092.1"/>
    <property type="molecule type" value="Genomic_DNA"/>
</dbReference>
<dbReference type="Proteomes" id="UP000182818">
    <property type="component" value="Unassembled WGS sequence"/>
</dbReference>
<feature type="transmembrane region" description="Helical" evidence="10">
    <location>
        <begin position="61"/>
        <end position="86"/>
    </location>
</feature>
<evidence type="ECO:0000256" key="4">
    <source>
        <dbReference type="ARBA" id="ARBA00022989"/>
    </source>
</evidence>
<evidence type="ECO:0000256" key="3">
    <source>
        <dbReference type="ARBA" id="ARBA00022692"/>
    </source>
</evidence>
<evidence type="ECO:0000256" key="5">
    <source>
        <dbReference type="ARBA" id="ARBA00023136"/>
    </source>
</evidence>
<dbReference type="STRING" id="319653.SAMN04487973_11446"/>
<evidence type="ECO:0000256" key="8">
    <source>
        <dbReference type="ARBA" id="ARBA00035585"/>
    </source>
</evidence>
<keyword evidence="5 10" id="KW-0472">Membrane</keyword>
<dbReference type="GeneID" id="76043858"/>
<comment type="activity regulation">
    <text evidence="10">Na(+) is not transported, but it plays an essential structural role and its presence is essential for fluoride channel function.</text>
</comment>
<keyword evidence="10" id="KW-0406">Ion transport</keyword>
<dbReference type="PATRIC" id="fig|319653.3.peg.498"/>
<dbReference type="PANTHER" id="PTHR28259">
    <property type="entry name" value="FLUORIDE EXPORT PROTEIN 1-RELATED"/>
    <property type="match status" value="1"/>
</dbReference>
<organism evidence="11 13">
    <name type="scientific">Pediococcus ethanolidurans</name>
    <dbReference type="NCBI Taxonomy" id="319653"/>
    <lineage>
        <taxon>Bacteria</taxon>
        <taxon>Bacillati</taxon>
        <taxon>Bacillota</taxon>
        <taxon>Bacilli</taxon>
        <taxon>Lactobacillales</taxon>
        <taxon>Lactobacillaceae</taxon>
        <taxon>Pediococcus</taxon>
    </lineage>
</organism>
<comment type="function">
    <text evidence="9 10">Fluoride-specific ion channel. Important for reducing fluoride concentration in the cell, thus reducing its toxicity.</text>
</comment>
<dbReference type="NCBIfam" id="TIGR00494">
    <property type="entry name" value="crcB"/>
    <property type="match status" value="1"/>
</dbReference>
<evidence type="ECO:0000256" key="1">
    <source>
        <dbReference type="ARBA" id="ARBA00004651"/>
    </source>
</evidence>
<keyword evidence="14" id="KW-1185">Reference proteome</keyword>
<proteinExistence type="inferred from homology"/>
<evidence type="ECO:0000313" key="12">
    <source>
        <dbReference type="EMBL" id="SER73092.1"/>
    </source>
</evidence>
<comment type="caution">
    <text evidence="11">The sequence shown here is derived from an EMBL/GenBank/DDBJ whole genome shotgun (WGS) entry which is preliminary data.</text>
</comment>
<dbReference type="HAMAP" id="MF_00454">
    <property type="entry name" value="FluC"/>
    <property type="match status" value="1"/>
</dbReference>
<dbReference type="Proteomes" id="UP000051749">
    <property type="component" value="Unassembled WGS sequence"/>
</dbReference>
<dbReference type="Pfam" id="PF02537">
    <property type="entry name" value="CRCB"/>
    <property type="match status" value="1"/>
</dbReference>
<reference evidence="12 14" key="2">
    <citation type="submission" date="2016-10" db="EMBL/GenBank/DDBJ databases">
        <authorList>
            <person name="Varghese N."/>
            <person name="Submissions S."/>
        </authorList>
    </citation>
    <scope>NUCLEOTIDE SEQUENCE [LARGE SCALE GENOMIC DNA]</scope>
    <source>
        <strain evidence="12 14">CGMCC 1.3889</strain>
    </source>
</reference>
<evidence type="ECO:0000256" key="6">
    <source>
        <dbReference type="ARBA" id="ARBA00023303"/>
    </source>
</evidence>
<dbReference type="InterPro" id="IPR003691">
    <property type="entry name" value="FluC"/>
</dbReference>
<reference evidence="11 13" key="1">
    <citation type="journal article" date="2015" name="Genome Announc.">
        <title>Expanding the biotechnology potential of lactobacilli through comparative genomics of 213 strains and associated genera.</title>
        <authorList>
            <person name="Sun Z."/>
            <person name="Harris H.M."/>
            <person name="McCann A."/>
            <person name="Guo C."/>
            <person name="Argimon S."/>
            <person name="Zhang W."/>
            <person name="Yang X."/>
            <person name="Jeffery I.B."/>
            <person name="Cooney J.C."/>
            <person name="Kagawa T.F."/>
            <person name="Liu W."/>
            <person name="Song Y."/>
            <person name="Salvetti E."/>
            <person name="Wrobel A."/>
            <person name="Rasinkangas P."/>
            <person name="Parkhill J."/>
            <person name="Rea M.C."/>
            <person name="O'Sullivan O."/>
            <person name="Ritari J."/>
            <person name="Douillard F.P."/>
            <person name="Paul Ross R."/>
            <person name="Yang R."/>
            <person name="Briner A.E."/>
            <person name="Felis G.E."/>
            <person name="de Vos W.M."/>
            <person name="Barrangou R."/>
            <person name="Klaenhammer T.R."/>
            <person name="Caufield P.W."/>
            <person name="Cui Y."/>
            <person name="Zhang H."/>
            <person name="O'Toole P.W."/>
        </authorList>
    </citation>
    <scope>NUCLEOTIDE SEQUENCE [LARGE SCALE GENOMIC DNA]</scope>
    <source>
        <strain evidence="11 13">DSM 22301</strain>
    </source>
</reference>
<dbReference type="AlphaFoldDB" id="A0A0R2JY14"/>
<dbReference type="OrthoDB" id="9815830at2"/>
<accession>A0A0R2JY14</accession>
<keyword evidence="10" id="KW-0813">Transport</keyword>
<comment type="similarity">
    <text evidence="7 10">Belongs to the fluoride channel Fluc/FEX (TC 1.A.43) family.</text>
</comment>
<feature type="binding site" evidence="10">
    <location>
        <position position="71"/>
    </location>
    <ligand>
        <name>Na(+)</name>
        <dbReference type="ChEBI" id="CHEBI:29101"/>
        <note>structural</note>
    </ligand>
</feature>
<evidence type="ECO:0000313" key="14">
    <source>
        <dbReference type="Proteomes" id="UP000182818"/>
    </source>
</evidence>
<dbReference type="GO" id="GO:0046872">
    <property type="term" value="F:metal ion binding"/>
    <property type="evidence" value="ECO:0007669"/>
    <property type="project" value="UniProtKB-KW"/>
</dbReference>
<keyword evidence="2 10" id="KW-1003">Cell membrane</keyword>
<protein>
    <recommendedName>
        <fullName evidence="10">Fluoride-specific ion channel FluC</fullName>
    </recommendedName>
</protein>
<dbReference type="PANTHER" id="PTHR28259:SF1">
    <property type="entry name" value="FLUORIDE EXPORT PROTEIN 1-RELATED"/>
    <property type="match status" value="1"/>
</dbReference>
<dbReference type="GO" id="GO:0062054">
    <property type="term" value="F:fluoride channel activity"/>
    <property type="evidence" value="ECO:0007669"/>
    <property type="project" value="UniProtKB-UniRule"/>
</dbReference>
<evidence type="ECO:0000256" key="2">
    <source>
        <dbReference type="ARBA" id="ARBA00022475"/>
    </source>
</evidence>
<name>A0A0R2JY14_9LACO</name>
<comment type="catalytic activity">
    <reaction evidence="8">
        <text>fluoride(in) = fluoride(out)</text>
        <dbReference type="Rhea" id="RHEA:76159"/>
        <dbReference type="ChEBI" id="CHEBI:17051"/>
    </reaction>
    <physiologicalReaction direction="left-to-right" evidence="8">
        <dbReference type="Rhea" id="RHEA:76160"/>
    </physiologicalReaction>
</comment>
<evidence type="ECO:0000256" key="10">
    <source>
        <dbReference type="HAMAP-Rule" id="MF_00454"/>
    </source>
</evidence>
<keyword evidence="4 10" id="KW-1133">Transmembrane helix</keyword>
<keyword evidence="3 10" id="KW-0812">Transmembrane</keyword>
<sequence length="117" mass="12776">MMTVSLIGVGASVGAITRYELTKIIKKRIPSYFPFGTLIINILACFVIGFLAATTLESSNWYAIMAIGFCGGLSTFSTMSLETMVLLQERRYRMAVEYILFSLVIGIMAVSLGALIC</sequence>
<keyword evidence="10" id="KW-0915">Sodium</keyword>
<feature type="binding site" evidence="10">
    <location>
        <position position="74"/>
    </location>
    <ligand>
        <name>Na(+)</name>
        <dbReference type="ChEBI" id="CHEBI:29101"/>
        <note>structural</note>
    </ligand>
</feature>
<dbReference type="GO" id="GO:0140114">
    <property type="term" value="P:cellular detoxification of fluoride"/>
    <property type="evidence" value="ECO:0007669"/>
    <property type="project" value="UniProtKB-UniRule"/>
</dbReference>
<feature type="transmembrane region" description="Helical" evidence="10">
    <location>
        <begin position="98"/>
        <end position="116"/>
    </location>
</feature>
<evidence type="ECO:0000313" key="11">
    <source>
        <dbReference type="EMBL" id="KRN82111.1"/>
    </source>
</evidence>
<evidence type="ECO:0000256" key="9">
    <source>
        <dbReference type="ARBA" id="ARBA00049940"/>
    </source>
</evidence>
<dbReference type="EMBL" id="JQBY01000014">
    <property type="protein sequence ID" value="KRN82111.1"/>
    <property type="molecule type" value="Genomic_DNA"/>
</dbReference>
<keyword evidence="6 10" id="KW-0407">Ion channel</keyword>
<evidence type="ECO:0000313" key="13">
    <source>
        <dbReference type="Proteomes" id="UP000051749"/>
    </source>
</evidence>
<keyword evidence="10" id="KW-0479">Metal-binding</keyword>
<dbReference type="GO" id="GO:0005886">
    <property type="term" value="C:plasma membrane"/>
    <property type="evidence" value="ECO:0007669"/>
    <property type="project" value="UniProtKB-SubCell"/>
</dbReference>